<name>A0A6G1KKG5_9PLEO</name>
<evidence type="ECO:0000313" key="3">
    <source>
        <dbReference type="Proteomes" id="UP000799428"/>
    </source>
</evidence>
<feature type="signal peptide" evidence="1">
    <location>
        <begin position="1"/>
        <end position="26"/>
    </location>
</feature>
<organism evidence="2 3">
    <name type="scientific">Pleomassaria siparia CBS 279.74</name>
    <dbReference type="NCBI Taxonomy" id="1314801"/>
    <lineage>
        <taxon>Eukaryota</taxon>
        <taxon>Fungi</taxon>
        <taxon>Dikarya</taxon>
        <taxon>Ascomycota</taxon>
        <taxon>Pezizomycotina</taxon>
        <taxon>Dothideomycetes</taxon>
        <taxon>Pleosporomycetidae</taxon>
        <taxon>Pleosporales</taxon>
        <taxon>Pleomassariaceae</taxon>
        <taxon>Pleomassaria</taxon>
    </lineage>
</organism>
<reference evidence="2" key="1">
    <citation type="journal article" date="2020" name="Stud. Mycol.">
        <title>101 Dothideomycetes genomes: a test case for predicting lifestyles and emergence of pathogens.</title>
        <authorList>
            <person name="Haridas S."/>
            <person name="Albert R."/>
            <person name="Binder M."/>
            <person name="Bloem J."/>
            <person name="Labutti K."/>
            <person name="Salamov A."/>
            <person name="Andreopoulos B."/>
            <person name="Baker S."/>
            <person name="Barry K."/>
            <person name="Bills G."/>
            <person name="Bluhm B."/>
            <person name="Cannon C."/>
            <person name="Castanera R."/>
            <person name="Culley D."/>
            <person name="Daum C."/>
            <person name="Ezra D."/>
            <person name="Gonzalez J."/>
            <person name="Henrissat B."/>
            <person name="Kuo A."/>
            <person name="Liang C."/>
            <person name="Lipzen A."/>
            <person name="Lutzoni F."/>
            <person name="Magnuson J."/>
            <person name="Mondo S."/>
            <person name="Nolan M."/>
            <person name="Ohm R."/>
            <person name="Pangilinan J."/>
            <person name="Park H.-J."/>
            <person name="Ramirez L."/>
            <person name="Alfaro M."/>
            <person name="Sun H."/>
            <person name="Tritt A."/>
            <person name="Yoshinaga Y."/>
            <person name="Zwiers L.-H."/>
            <person name="Turgeon B."/>
            <person name="Goodwin S."/>
            <person name="Spatafora J."/>
            <person name="Crous P."/>
            <person name="Grigoriev I."/>
        </authorList>
    </citation>
    <scope>NUCLEOTIDE SEQUENCE</scope>
    <source>
        <strain evidence="2">CBS 279.74</strain>
    </source>
</reference>
<evidence type="ECO:0000313" key="2">
    <source>
        <dbReference type="EMBL" id="KAF2713396.1"/>
    </source>
</evidence>
<dbReference type="Proteomes" id="UP000799428">
    <property type="component" value="Unassembled WGS sequence"/>
</dbReference>
<protein>
    <submittedName>
        <fullName evidence="2">Uncharacterized protein</fullName>
    </submittedName>
</protein>
<feature type="chain" id="PRO_5026237321" evidence="1">
    <location>
        <begin position="27"/>
        <end position="346"/>
    </location>
</feature>
<sequence length="346" mass="38488">MKLIKPFVLLVAVAVAIAVFSTTAFGDRSPSHELAQQHQTGLNVLHRDRIQKRRQHSTISGRASSGYADAVCKGTKLLRAMGATIGDAPGEDWAPDDLAKWGFTHKRPEAPFPTTKEQARKWKIRKAFHKLNLDHGGPMYVHRIWHQQPDLKDAEGRRVGPEDQVYLADSKTYRMTGAFNQVTVDHKTGAMYATFMSSPREAAKKTWKLGAGVEPKSEELPQLRMFSDIMWGAWKSDPVSAGSITIIPSVKYYFSIDIQNQETLDVIDLALESVKQYTTEKWPGNTFGMDSEAGKALLGTPNGRVIGYFLAQHKAELGQKTVTKVTAFTSSEYDTVLAFYVDDIPA</sequence>
<accession>A0A6G1KKG5</accession>
<evidence type="ECO:0000256" key="1">
    <source>
        <dbReference type="SAM" id="SignalP"/>
    </source>
</evidence>
<dbReference type="AlphaFoldDB" id="A0A6G1KKG5"/>
<dbReference type="EMBL" id="MU005765">
    <property type="protein sequence ID" value="KAF2713396.1"/>
    <property type="molecule type" value="Genomic_DNA"/>
</dbReference>
<keyword evidence="3" id="KW-1185">Reference proteome</keyword>
<gene>
    <name evidence="2" type="ORF">K504DRAFT_498213</name>
</gene>
<dbReference type="OrthoDB" id="5337308at2759"/>
<proteinExistence type="predicted"/>
<keyword evidence="1" id="KW-0732">Signal</keyword>